<protein>
    <submittedName>
        <fullName evidence="1">Uncharacterized protein</fullName>
    </submittedName>
</protein>
<sequence>MDYLHLLNRRPEVHGFIARVLIEVSQNSLQTENPLLPCSEW</sequence>
<accession>B4DBJ3</accession>
<dbReference type="InParanoid" id="B4DBJ3"/>
<comment type="caution">
    <text evidence="1">The sequence shown here is derived from an EMBL/GenBank/DDBJ whole genome shotgun (WGS) entry which is preliminary data.</text>
</comment>
<keyword evidence="2" id="KW-1185">Reference proteome</keyword>
<dbReference type="Proteomes" id="UP000005824">
    <property type="component" value="Unassembled WGS sequence"/>
</dbReference>
<organism evidence="1 2">
    <name type="scientific">Chthoniobacter flavus Ellin428</name>
    <dbReference type="NCBI Taxonomy" id="497964"/>
    <lineage>
        <taxon>Bacteria</taxon>
        <taxon>Pseudomonadati</taxon>
        <taxon>Verrucomicrobiota</taxon>
        <taxon>Spartobacteria</taxon>
        <taxon>Chthoniobacterales</taxon>
        <taxon>Chthoniobacteraceae</taxon>
        <taxon>Chthoniobacter</taxon>
    </lineage>
</organism>
<name>B4DBJ3_9BACT</name>
<dbReference type="AlphaFoldDB" id="B4DBJ3"/>
<dbReference type="EMBL" id="ABVL01000038">
    <property type="protein sequence ID" value="EDY16180.1"/>
    <property type="molecule type" value="Genomic_DNA"/>
</dbReference>
<reference evidence="1 2" key="1">
    <citation type="journal article" date="2011" name="J. Bacteriol.">
        <title>Genome sequence of Chthoniobacter flavus Ellin428, an aerobic heterotrophic soil bacterium.</title>
        <authorList>
            <person name="Kant R."/>
            <person name="van Passel M.W."/>
            <person name="Palva A."/>
            <person name="Lucas S."/>
            <person name="Lapidus A."/>
            <person name="Glavina Del Rio T."/>
            <person name="Dalin E."/>
            <person name="Tice H."/>
            <person name="Bruce D."/>
            <person name="Goodwin L."/>
            <person name="Pitluck S."/>
            <person name="Larimer F.W."/>
            <person name="Land M.L."/>
            <person name="Hauser L."/>
            <person name="Sangwan P."/>
            <person name="de Vos W.M."/>
            <person name="Janssen P.H."/>
            <person name="Smidt H."/>
        </authorList>
    </citation>
    <scope>NUCLEOTIDE SEQUENCE [LARGE SCALE GENOMIC DNA]</scope>
    <source>
        <strain evidence="1 2">Ellin428</strain>
    </source>
</reference>
<evidence type="ECO:0000313" key="2">
    <source>
        <dbReference type="Proteomes" id="UP000005824"/>
    </source>
</evidence>
<proteinExistence type="predicted"/>
<dbReference type="STRING" id="497964.CfE428DRAFT_6284"/>
<evidence type="ECO:0000313" key="1">
    <source>
        <dbReference type="EMBL" id="EDY16180.1"/>
    </source>
</evidence>
<gene>
    <name evidence="1" type="ORF">CfE428DRAFT_6284</name>
</gene>